<dbReference type="InterPro" id="IPR000412">
    <property type="entry name" value="ABC_2_transport"/>
</dbReference>
<evidence type="ECO:0000256" key="7">
    <source>
        <dbReference type="ARBA" id="ARBA00023136"/>
    </source>
</evidence>
<dbReference type="GO" id="GO:0140359">
    <property type="term" value="F:ABC-type transporter activity"/>
    <property type="evidence" value="ECO:0007669"/>
    <property type="project" value="InterPro"/>
</dbReference>
<evidence type="ECO:0000256" key="3">
    <source>
        <dbReference type="ARBA" id="ARBA00022448"/>
    </source>
</evidence>
<comment type="caution">
    <text evidence="10">The sequence shown here is derived from an EMBL/GenBank/DDBJ whole genome shotgun (WGS) entry which is preliminary data.</text>
</comment>
<keyword evidence="3 8" id="KW-0813">Transport</keyword>
<gene>
    <name evidence="10" type="ORF">C7449_101639</name>
</gene>
<dbReference type="Pfam" id="PF12698">
    <property type="entry name" value="ABC2_membrane_3"/>
    <property type="match status" value="1"/>
</dbReference>
<dbReference type="GO" id="GO:0043190">
    <property type="term" value="C:ATP-binding cassette (ABC) transporter complex"/>
    <property type="evidence" value="ECO:0007669"/>
    <property type="project" value="InterPro"/>
</dbReference>
<feature type="transmembrane region" description="Helical" evidence="8">
    <location>
        <begin position="290"/>
        <end position="309"/>
    </location>
</feature>
<evidence type="ECO:0000313" key="11">
    <source>
        <dbReference type="Proteomes" id="UP000241247"/>
    </source>
</evidence>
<dbReference type="AlphaFoldDB" id="A0A2T5BJ06"/>
<feature type="transmembrane region" description="Helical" evidence="8">
    <location>
        <begin position="349"/>
        <end position="367"/>
    </location>
</feature>
<dbReference type="PANTHER" id="PTHR30294">
    <property type="entry name" value="MEMBRANE COMPONENT OF ABC TRANSPORTER YHHJ-RELATED"/>
    <property type="match status" value="1"/>
</dbReference>
<evidence type="ECO:0000256" key="4">
    <source>
        <dbReference type="ARBA" id="ARBA00022475"/>
    </source>
</evidence>
<sequence length="372" mass="40674">MLASLLRILTLIHKELLVILKDPKSRASLVLPPILQCLIFGYAATYDLNTVPYALVDLDRSATSRELVSKLEGSGIFRRQTTLAQIGQAVTLLNTQKVVLVVVIERDFERQLAGGGKAAVQVIADGRNSNTSGVALGYANTIIADFANDWRSRQGLSGPVVEVTSRAWFNPQLETRWTMIPSLIGTITMMMTMMLTAMSVAREREEGTFDQLLVAPFTPTEIMIGKAVPSMIVGIVQSSAILIVALFWFQIPFAGSLATLSLGLALFLAAAIGFGLFLSSLASNMQQAMILCFVFLMPFMLLSGLMSPVDNMPEVLQYATVINPLKYAISITRRVYLEGAHLTEMLPDMLALVAIAAVTMPVSAWMFRHRLN</sequence>
<evidence type="ECO:0000256" key="6">
    <source>
        <dbReference type="ARBA" id="ARBA00022989"/>
    </source>
</evidence>
<dbReference type="PRINTS" id="PR00164">
    <property type="entry name" value="ABC2TRNSPORT"/>
</dbReference>
<accession>A0A2T5BJ06</accession>
<dbReference type="Gene3D" id="3.40.1710.10">
    <property type="entry name" value="abc type-2 transporter like domain"/>
    <property type="match status" value="1"/>
</dbReference>
<dbReference type="RefSeq" id="WP_170115775.1">
    <property type="nucleotide sequence ID" value="NZ_JBHEEX010000006.1"/>
</dbReference>
<keyword evidence="6 8" id="KW-1133">Transmembrane helix</keyword>
<evidence type="ECO:0000256" key="5">
    <source>
        <dbReference type="ARBA" id="ARBA00022692"/>
    </source>
</evidence>
<comment type="similarity">
    <text evidence="2 8">Belongs to the ABC-2 integral membrane protein family.</text>
</comment>
<dbReference type="InterPro" id="IPR047817">
    <property type="entry name" value="ABC2_TM_bact-type"/>
</dbReference>
<keyword evidence="4 8" id="KW-1003">Cell membrane</keyword>
<proteinExistence type="inferred from homology"/>
<dbReference type="EMBL" id="PZZZ01000001">
    <property type="protein sequence ID" value="PTM98969.1"/>
    <property type="molecule type" value="Genomic_DNA"/>
</dbReference>
<dbReference type="PANTHER" id="PTHR30294:SF44">
    <property type="entry name" value="MULTIDRUG ABC TRANSPORTER PERMEASE YBHR-RELATED"/>
    <property type="match status" value="1"/>
</dbReference>
<keyword evidence="5 8" id="KW-0812">Transmembrane</keyword>
<comment type="caution">
    <text evidence="8">Lacks conserved residue(s) required for the propagation of feature annotation.</text>
</comment>
<feature type="transmembrane region" description="Helical" evidence="8">
    <location>
        <begin position="231"/>
        <end position="251"/>
    </location>
</feature>
<feature type="transmembrane region" description="Helical" evidence="8">
    <location>
        <begin position="179"/>
        <end position="201"/>
    </location>
</feature>
<feature type="domain" description="ABC transmembrane type-2" evidence="9">
    <location>
        <begin position="136"/>
        <end position="370"/>
    </location>
</feature>
<dbReference type="PROSITE" id="PS51012">
    <property type="entry name" value="ABC_TM2"/>
    <property type="match status" value="1"/>
</dbReference>
<protein>
    <recommendedName>
        <fullName evidence="8">Transport permease protein</fullName>
    </recommendedName>
</protein>
<organism evidence="10 11">
    <name type="scientific">Mycoplana dimorpha</name>
    <dbReference type="NCBI Taxonomy" id="28320"/>
    <lineage>
        <taxon>Bacteria</taxon>
        <taxon>Pseudomonadati</taxon>
        <taxon>Pseudomonadota</taxon>
        <taxon>Alphaproteobacteria</taxon>
        <taxon>Hyphomicrobiales</taxon>
        <taxon>Rhizobiaceae</taxon>
        <taxon>Mycoplana</taxon>
    </lineage>
</organism>
<evidence type="ECO:0000313" key="10">
    <source>
        <dbReference type="EMBL" id="PTM98969.1"/>
    </source>
</evidence>
<dbReference type="InterPro" id="IPR013525">
    <property type="entry name" value="ABC2_TM"/>
</dbReference>
<keyword evidence="11" id="KW-1185">Reference proteome</keyword>
<dbReference type="Proteomes" id="UP000241247">
    <property type="component" value="Unassembled WGS sequence"/>
</dbReference>
<keyword evidence="7 8" id="KW-0472">Membrane</keyword>
<evidence type="ECO:0000259" key="9">
    <source>
        <dbReference type="PROSITE" id="PS51012"/>
    </source>
</evidence>
<evidence type="ECO:0000256" key="1">
    <source>
        <dbReference type="ARBA" id="ARBA00004651"/>
    </source>
</evidence>
<dbReference type="InterPro" id="IPR051449">
    <property type="entry name" value="ABC-2_transporter_component"/>
</dbReference>
<evidence type="ECO:0000256" key="2">
    <source>
        <dbReference type="ARBA" id="ARBA00007783"/>
    </source>
</evidence>
<comment type="subcellular location">
    <subcellularLocation>
        <location evidence="8">Cell inner membrane</location>
        <topology evidence="8">Multi-pass membrane protein</topology>
    </subcellularLocation>
    <subcellularLocation>
        <location evidence="1">Cell membrane</location>
        <topology evidence="1">Multi-pass membrane protein</topology>
    </subcellularLocation>
</comment>
<feature type="transmembrane region" description="Helical" evidence="8">
    <location>
        <begin position="257"/>
        <end position="278"/>
    </location>
</feature>
<evidence type="ECO:0000256" key="8">
    <source>
        <dbReference type="RuleBase" id="RU361157"/>
    </source>
</evidence>
<name>A0A2T5BJ06_MYCDI</name>
<reference evidence="10 11" key="1">
    <citation type="submission" date="2018-04" db="EMBL/GenBank/DDBJ databases">
        <title>Genomic Encyclopedia of Type Strains, Phase IV (KMG-IV): sequencing the most valuable type-strain genomes for metagenomic binning, comparative biology and taxonomic classification.</title>
        <authorList>
            <person name="Goeker M."/>
        </authorList>
    </citation>
    <scope>NUCLEOTIDE SEQUENCE [LARGE SCALE GENOMIC DNA]</scope>
    <source>
        <strain evidence="10 11">DSM 7138</strain>
    </source>
</reference>